<evidence type="ECO:0000313" key="1">
    <source>
        <dbReference type="EMBL" id="QYZ78115.1"/>
    </source>
</evidence>
<accession>A0A8G1A040</accession>
<reference evidence="1" key="1">
    <citation type="journal article" date="2005" name="Int. J. Syst. Evol. Microbiol.">
        <title>Methanofollis formosanus sp. nov., isolated from a fish pond.</title>
        <authorList>
            <person name="Wu S.Y."/>
            <person name="Chen S.C."/>
            <person name="Lai M.C."/>
        </authorList>
    </citation>
    <scope>NUCLEOTIDE SEQUENCE</scope>
    <source>
        <strain evidence="1">ML15</strain>
    </source>
</reference>
<dbReference type="KEGG" id="mfk:E2N92_01045"/>
<name>A0A8G1A040_9EURY</name>
<dbReference type="Proteomes" id="UP000826709">
    <property type="component" value="Chromosome"/>
</dbReference>
<protein>
    <submittedName>
        <fullName evidence="1">Uncharacterized protein</fullName>
    </submittedName>
</protein>
<dbReference type="RefSeq" id="WP_220681851.1">
    <property type="nucleotide sequence ID" value="NZ_CP037968.1"/>
</dbReference>
<dbReference type="OrthoDB" id="137349at2157"/>
<gene>
    <name evidence="1" type="ORF">E2N92_01045</name>
</gene>
<dbReference type="EMBL" id="CP037968">
    <property type="protein sequence ID" value="QYZ78115.1"/>
    <property type="molecule type" value="Genomic_DNA"/>
</dbReference>
<reference evidence="1" key="2">
    <citation type="submission" date="2019-03" db="EMBL/GenBank/DDBJ databases">
        <authorList>
            <person name="Chen S.-C."/>
            <person name="Wu S.-Y."/>
            <person name="Lai M.-C."/>
        </authorList>
    </citation>
    <scope>NUCLEOTIDE SEQUENCE</scope>
    <source>
        <strain evidence="1">ML15</strain>
    </source>
</reference>
<dbReference type="AlphaFoldDB" id="A0A8G1A040"/>
<keyword evidence="2" id="KW-1185">Reference proteome</keyword>
<organism evidence="1 2">
    <name type="scientific">Methanofollis formosanus</name>
    <dbReference type="NCBI Taxonomy" id="299308"/>
    <lineage>
        <taxon>Archaea</taxon>
        <taxon>Methanobacteriati</taxon>
        <taxon>Methanobacteriota</taxon>
        <taxon>Stenosarchaea group</taxon>
        <taxon>Methanomicrobia</taxon>
        <taxon>Methanomicrobiales</taxon>
        <taxon>Methanomicrobiaceae</taxon>
        <taxon>Methanofollis</taxon>
    </lineage>
</organism>
<sequence>MQESQQESLARYYREKLHFDGGSQEDIEIPFEITSHQYLKYSEDDLNSDLIHKYINCLSNVKRAIHCQIDSLLYVFDLYDHAIEKRWDFPKKVDHLKQIGVITPRILGKINKNRNLLEHEYLNPNADVVEDALDVAKLFVGYTDRFLKRPFIDASFVNEADTLCVNIELNRLDKRFAISEINTTKKGEREVIEFEISSDSEDYMLFLKFWIIHLSEIK</sequence>
<proteinExistence type="predicted"/>
<evidence type="ECO:0000313" key="2">
    <source>
        <dbReference type="Proteomes" id="UP000826709"/>
    </source>
</evidence>